<dbReference type="InterPro" id="IPR007197">
    <property type="entry name" value="rSAM"/>
</dbReference>
<dbReference type="Pfam" id="PF04055">
    <property type="entry name" value="Radical_SAM"/>
    <property type="match status" value="1"/>
</dbReference>
<dbReference type="STRING" id="862908.BMS_0719"/>
<dbReference type="InterPro" id="IPR051198">
    <property type="entry name" value="BchE-like"/>
</dbReference>
<dbReference type="SMART" id="SM00729">
    <property type="entry name" value="Elp3"/>
    <property type="match status" value="1"/>
</dbReference>
<dbReference type="PROSITE" id="PS51332">
    <property type="entry name" value="B12_BINDING"/>
    <property type="match status" value="1"/>
</dbReference>
<evidence type="ECO:0000313" key="9">
    <source>
        <dbReference type="Proteomes" id="UP000008963"/>
    </source>
</evidence>
<dbReference type="OrthoDB" id="9803479at2"/>
<dbReference type="SFLD" id="SFLDG01123">
    <property type="entry name" value="methyltransferase_(Class_B)"/>
    <property type="match status" value="1"/>
</dbReference>
<dbReference type="EMBL" id="FQ312005">
    <property type="protein sequence ID" value="CBW25623.1"/>
    <property type="molecule type" value="Genomic_DNA"/>
</dbReference>
<dbReference type="SUPFAM" id="SSF102114">
    <property type="entry name" value="Radical SAM enzymes"/>
    <property type="match status" value="1"/>
</dbReference>
<dbReference type="InterPro" id="IPR006158">
    <property type="entry name" value="Cobalamin-bd"/>
</dbReference>
<evidence type="ECO:0000259" key="6">
    <source>
        <dbReference type="PROSITE" id="PS51332"/>
    </source>
</evidence>
<gene>
    <name evidence="8" type="ordered locus">BMS_0719</name>
</gene>
<dbReference type="GO" id="GO:0046872">
    <property type="term" value="F:metal ion binding"/>
    <property type="evidence" value="ECO:0007669"/>
    <property type="project" value="UniProtKB-KW"/>
</dbReference>
<dbReference type="Proteomes" id="UP000008963">
    <property type="component" value="Chromosome"/>
</dbReference>
<comment type="cofactor">
    <cofactor evidence="1">
        <name>[4Fe-4S] cluster</name>
        <dbReference type="ChEBI" id="CHEBI:49883"/>
    </cofactor>
</comment>
<sequence length="460" mass="53918">MKVGLAFLPAWIPYNPPLGITCISAVIEREGHEVSLFDYNAYIYDQIKDKHGELWLMDESPKWAEIEVFKKEIYPLIKTYLFKLVKDILSQKLDAIGFSIYNSNSHPTMIVIQNLRRIFPELKIFISGARVDEPLATELFKLKLVDAAIMGEGEQTTTEILEYWSSDEERDEILGAVYFNKSGEVIWGKKRPLLNIKDLPIPDFSKFDLDRYTSNGFPVEFSRGCVAKCTFCSETNYWVSFRTKSARQIVDEFKYHYDNYGVNQFRIVDSLMNGNHRLLEDMCDIILEEKHTFYWHGFCRISNKLTPALLKKMRDAGCTYINYGIESGSQNVLNLMKKRYKLSEILETVKHTKNSNIEVHAQILIGFPGETWFNFYETLRMLKILRGYFTRIYPGIPLSVTRQTYLYDNLDEYNVKLGSGEKWRTKNFSNTYTIRLIRHWILKKYLKYINITQGYPLEVE</sequence>
<feature type="domain" description="B12-binding" evidence="6">
    <location>
        <begin position="1"/>
        <end position="171"/>
    </location>
</feature>
<dbReference type="AlphaFoldDB" id="E1X5Q6"/>
<keyword evidence="9" id="KW-1185">Reference proteome</keyword>
<organism evidence="8 9">
    <name type="scientific">Halobacteriovorax marinus (strain ATCC BAA-682 / DSM 15412 / SJ)</name>
    <name type="common">Bacteriovorax marinus</name>
    <dbReference type="NCBI Taxonomy" id="862908"/>
    <lineage>
        <taxon>Bacteria</taxon>
        <taxon>Pseudomonadati</taxon>
        <taxon>Bdellovibrionota</taxon>
        <taxon>Bacteriovoracia</taxon>
        <taxon>Bacteriovoracales</taxon>
        <taxon>Halobacteriovoraceae</taxon>
        <taxon>Halobacteriovorax</taxon>
    </lineage>
</organism>
<proteinExistence type="predicted"/>
<dbReference type="InterPro" id="IPR034466">
    <property type="entry name" value="Methyltransferase_Class_B"/>
</dbReference>
<dbReference type="RefSeq" id="WP_014243409.1">
    <property type="nucleotide sequence ID" value="NC_016620.1"/>
</dbReference>
<keyword evidence="3" id="KW-0479">Metal-binding</keyword>
<dbReference type="PROSITE" id="PS51918">
    <property type="entry name" value="RADICAL_SAM"/>
    <property type="match status" value="1"/>
</dbReference>
<dbReference type="GO" id="GO:0051539">
    <property type="term" value="F:4 iron, 4 sulfur cluster binding"/>
    <property type="evidence" value="ECO:0007669"/>
    <property type="project" value="UniProtKB-KW"/>
</dbReference>
<feature type="domain" description="Radical SAM core" evidence="7">
    <location>
        <begin position="211"/>
        <end position="435"/>
    </location>
</feature>
<dbReference type="PANTHER" id="PTHR43409:SF16">
    <property type="entry name" value="SLR0320 PROTEIN"/>
    <property type="match status" value="1"/>
</dbReference>
<dbReference type="InterPro" id="IPR006638">
    <property type="entry name" value="Elp3/MiaA/NifB-like_rSAM"/>
</dbReference>
<evidence type="ECO:0000256" key="3">
    <source>
        <dbReference type="ARBA" id="ARBA00022723"/>
    </source>
</evidence>
<dbReference type="CDD" id="cd01335">
    <property type="entry name" value="Radical_SAM"/>
    <property type="match status" value="1"/>
</dbReference>
<evidence type="ECO:0000259" key="7">
    <source>
        <dbReference type="PROSITE" id="PS51918"/>
    </source>
</evidence>
<dbReference type="HOGENOM" id="CLU_021572_4_3_7"/>
<dbReference type="Gene3D" id="3.80.30.20">
    <property type="entry name" value="tm_1862 like domain"/>
    <property type="match status" value="1"/>
</dbReference>
<dbReference type="SFLD" id="SFLDG01082">
    <property type="entry name" value="B12-binding_domain_containing"/>
    <property type="match status" value="1"/>
</dbReference>
<evidence type="ECO:0000256" key="5">
    <source>
        <dbReference type="ARBA" id="ARBA00023014"/>
    </source>
</evidence>
<dbReference type="PANTHER" id="PTHR43409">
    <property type="entry name" value="ANAEROBIC MAGNESIUM-PROTOPORPHYRIN IX MONOMETHYL ESTER CYCLASE-RELATED"/>
    <property type="match status" value="1"/>
</dbReference>
<reference evidence="9" key="1">
    <citation type="journal article" date="2013" name="ISME J.">
        <title>A small predatory core genome in the divergent marine Bacteriovorax marinus SJ and the terrestrial Bdellovibrio bacteriovorus.</title>
        <authorList>
            <person name="Crossman L.C."/>
            <person name="Chen H."/>
            <person name="Cerdeno-Tarraga A.M."/>
            <person name="Brooks K."/>
            <person name="Quail M.A."/>
            <person name="Pineiro S.A."/>
            <person name="Hobley L."/>
            <person name="Sockett R.E."/>
            <person name="Bentley S.D."/>
            <person name="Parkhill J."/>
            <person name="Williams H.N."/>
            <person name="Stine O.C."/>
        </authorList>
    </citation>
    <scope>NUCLEOTIDE SEQUENCE [LARGE SCALE GENOMIC DNA]</scope>
    <source>
        <strain evidence="9">ATCC BAA-682 / DSM 15412 / SJ</strain>
    </source>
</reference>
<evidence type="ECO:0000256" key="2">
    <source>
        <dbReference type="ARBA" id="ARBA00022691"/>
    </source>
</evidence>
<dbReference type="GO" id="GO:0005829">
    <property type="term" value="C:cytosol"/>
    <property type="evidence" value="ECO:0007669"/>
    <property type="project" value="TreeGrafter"/>
</dbReference>
<dbReference type="GO" id="GO:0031419">
    <property type="term" value="F:cobalamin binding"/>
    <property type="evidence" value="ECO:0007669"/>
    <property type="project" value="InterPro"/>
</dbReference>
<dbReference type="PATRIC" id="fig|862908.3.peg.691"/>
<evidence type="ECO:0000313" key="8">
    <source>
        <dbReference type="EMBL" id="CBW25623.1"/>
    </source>
</evidence>
<dbReference type="SFLD" id="SFLDS00029">
    <property type="entry name" value="Radical_SAM"/>
    <property type="match status" value="1"/>
</dbReference>
<dbReference type="eggNOG" id="COG1032">
    <property type="taxonomic scope" value="Bacteria"/>
</dbReference>
<keyword evidence="4" id="KW-0408">Iron</keyword>
<dbReference type="KEGG" id="bmx:BMS_0719"/>
<keyword evidence="5" id="KW-0411">Iron-sulfur</keyword>
<evidence type="ECO:0000256" key="4">
    <source>
        <dbReference type="ARBA" id="ARBA00023004"/>
    </source>
</evidence>
<dbReference type="Gene3D" id="3.40.50.280">
    <property type="entry name" value="Cobalamin-binding domain"/>
    <property type="match status" value="1"/>
</dbReference>
<dbReference type="InterPro" id="IPR058240">
    <property type="entry name" value="rSAM_sf"/>
</dbReference>
<dbReference type="InterPro" id="IPR023404">
    <property type="entry name" value="rSAM_horseshoe"/>
</dbReference>
<accession>E1X5Q6</accession>
<protein>
    <submittedName>
        <fullName evidence="8">Uncharacterized protein</fullName>
    </submittedName>
</protein>
<name>E1X5Q6_HALMS</name>
<evidence type="ECO:0000256" key="1">
    <source>
        <dbReference type="ARBA" id="ARBA00001966"/>
    </source>
</evidence>
<dbReference type="GO" id="GO:0003824">
    <property type="term" value="F:catalytic activity"/>
    <property type="evidence" value="ECO:0007669"/>
    <property type="project" value="InterPro"/>
</dbReference>
<keyword evidence="2" id="KW-0949">S-adenosyl-L-methionine</keyword>